<evidence type="ECO:0000313" key="1">
    <source>
        <dbReference type="EMBL" id="JAI06686.1"/>
    </source>
</evidence>
<proteinExistence type="predicted"/>
<sequence>MLMYLCMHCLQVNTQHASCRMDTANECCFELCCVASNTGKPENSLLRA</sequence>
<accession>A0A0E9XXU7</accession>
<reference evidence="1" key="1">
    <citation type="submission" date="2014-11" db="EMBL/GenBank/DDBJ databases">
        <authorList>
            <person name="Amaro Gonzalez C."/>
        </authorList>
    </citation>
    <scope>NUCLEOTIDE SEQUENCE</scope>
</reference>
<dbReference type="AlphaFoldDB" id="A0A0E9XXU7"/>
<reference evidence="1" key="2">
    <citation type="journal article" date="2015" name="Fish Shellfish Immunol.">
        <title>Early steps in the European eel (Anguilla anguilla)-Vibrio vulnificus interaction in the gills: Role of the RtxA13 toxin.</title>
        <authorList>
            <person name="Callol A."/>
            <person name="Pajuelo D."/>
            <person name="Ebbesson L."/>
            <person name="Teles M."/>
            <person name="MacKenzie S."/>
            <person name="Amaro C."/>
        </authorList>
    </citation>
    <scope>NUCLEOTIDE SEQUENCE</scope>
</reference>
<name>A0A0E9XXU7_ANGAN</name>
<protein>
    <submittedName>
        <fullName evidence="1">Uncharacterized protein</fullName>
    </submittedName>
</protein>
<dbReference type="EMBL" id="GBXM01001892">
    <property type="protein sequence ID" value="JAI06686.1"/>
    <property type="molecule type" value="Transcribed_RNA"/>
</dbReference>
<organism evidence="1">
    <name type="scientific">Anguilla anguilla</name>
    <name type="common">European freshwater eel</name>
    <name type="synonym">Muraena anguilla</name>
    <dbReference type="NCBI Taxonomy" id="7936"/>
    <lineage>
        <taxon>Eukaryota</taxon>
        <taxon>Metazoa</taxon>
        <taxon>Chordata</taxon>
        <taxon>Craniata</taxon>
        <taxon>Vertebrata</taxon>
        <taxon>Euteleostomi</taxon>
        <taxon>Actinopterygii</taxon>
        <taxon>Neopterygii</taxon>
        <taxon>Teleostei</taxon>
        <taxon>Anguilliformes</taxon>
        <taxon>Anguillidae</taxon>
        <taxon>Anguilla</taxon>
    </lineage>
</organism>